<feature type="domain" description="LiaI-LiaF-like transmembrane region" evidence="3">
    <location>
        <begin position="7"/>
        <end position="51"/>
    </location>
</feature>
<sequence>MNFGKVAFGTLLLAAGALLLAIRLGFVPTDTLAFLLRFWPVLLIAFGLAFLAGALKNPLLGCLASILILGGIAFGALWIAHRHKEGKVSHGAAAIDLGTSKVGSLTVRVRTFAGSFGVEGAPAKSRTLAIHVRNFAGDSAGGYRFFASGKTGVFEWPRRLDGLGLAPLGAGVDLQVPEAIPVLFDWRGRFSSMRADLTRLMPVRCRFHAAFSSLRLDLGDAGRPDEIRIGGFLSSARIEIPPDVPVQVVARSTLIMKALPPDFVERARGRGKGRVYAAEGRGRLVKIFVEGDLLHITIERTRGEGVVHGRSRQVEPRVSTDPDRGRSHAASERVRLSARKYLALLAGAPDRLGSRDDLGGAEGVRGPGIHRRGPGPRNLRSDYGVDKTRLREGSSV</sequence>
<evidence type="ECO:0000313" key="4">
    <source>
        <dbReference type="EMBL" id="TMQ58418.1"/>
    </source>
</evidence>
<evidence type="ECO:0000256" key="2">
    <source>
        <dbReference type="SAM" id="Phobius"/>
    </source>
</evidence>
<feature type="transmembrane region" description="Helical" evidence="2">
    <location>
        <begin position="31"/>
        <end position="52"/>
    </location>
</feature>
<organism evidence="4 5">
    <name type="scientific">Eiseniibacteriota bacterium</name>
    <dbReference type="NCBI Taxonomy" id="2212470"/>
    <lineage>
        <taxon>Bacteria</taxon>
        <taxon>Candidatus Eiseniibacteriota</taxon>
    </lineage>
</organism>
<comment type="caution">
    <text evidence="4">The sequence shown here is derived from an EMBL/GenBank/DDBJ whole genome shotgun (WGS) entry which is preliminary data.</text>
</comment>
<feature type="transmembrane region" description="Helical" evidence="2">
    <location>
        <begin position="59"/>
        <end position="80"/>
    </location>
</feature>
<dbReference type="EMBL" id="VBOW01000035">
    <property type="protein sequence ID" value="TMQ58418.1"/>
    <property type="molecule type" value="Genomic_DNA"/>
</dbReference>
<feature type="region of interest" description="Disordered" evidence="1">
    <location>
        <begin position="355"/>
        <end position="396"/>
    </location>
</feature>
<keyword evidence="2" id="KW-1133">Transmembrane helix</keyword>
<evidence type="ECO:0000313" key="5">
    <source>
        <dbReference type="Proteomes" id="UP000316852"/>
    </source>
</evidence>
<gene>
    <name evidence="4" type="ORF">E6K76_07880</name>
</gene>
<dbReference type="Pfam" id="PF18917">
    <property type="entry name" value="LiaI-LiaF-like_TM1"/>
    <property type="match status" value="1"/>
</dbReference>
<name>A0A538T453_UNCEI</name>
<reference evidence="4 5" key="1">
    <citation type="journal article" date="2019" name="Nat. Microbiol.">
        <title>Mediterranean grassland soil C-N compound turnover is dependent on rainfall and depth, and is mediated by genomically divergent microorganisms.</title>
        <authorList>
            <person name="Diamond S."/>
            <person name="Andeer P.F."/>
            <person name="Li Z."/>
            <person name="Crits-Christoph A."/>
            <person name="Burstein D."/>
            <person name="Anantharaman K."/>
            <person name="Lane K.R."/>
            <person name="Thomas B.C."/>
            <person name="Pan C."/>
            <person name="Northen T.R."/>
            <person name="Banfield J.F."/>
        </authorList>
    </citation>
    <scope>NUCLEOTIDE SEQUENCE [LARGE SCALE GENOMIC DNA]</scope>
    <source>
        <strain evidence="4">WS_6</strain>
    </source>
</reference>
<dbReference type="InterPro" id="IPR043726">
    <property type="entry name" value="LiaI-LiaF-like_TM1"/>
</dbReference>
<evidence type="ECO:0000256" key="1">
    <source>
        <dbReference type="SAM" id="MobiDB-lite"/>
    </source>
</evidence>
<dbReference type="AlphaFoldDB" id="A0A538T453"/>
<keyword evidence="2" id="KW-0472">Membrane</keyword>
<feature type="compositionally biased region" description="Basic and acidic residues" evidence="1">
    <location>
        <begin position="379"/>
        <end position="396"/>
    </location>
</feature>
<proteinExistence type="predicted"/>
<evidence type="ECO:0000259" key="3">
    <source>
        <dbReference type="Pfam" id="PF18917"/>
    </source>
</evidence>
<dbReference type="Proteomes" id="UP000316852">
    <property type="component" value="Unassembled WGS sequence"/>
</dbReference>
<protein>
    <recommendedName>
        <fullName evidence="3">LiaI-LiaF-like transmembrane region domain-containing protein</fullName>
    </recommendedName>
</protein>
<keyword evidence="2" id="KW-0812">Transmembrane</keyword>
<feature type="region of interest" description="Disordered" evidence="1">
    <location>
        <begin position="306"/>
        <end position="332"/>
    </location>
</feature>
<accession>A0A538T453</accession>